<protein>
    <recommendedName>
        <fullName evidence="5">LysM domain-containing protein</fullName>
    </recommendedName>
</protein>
<sequence>MKINWKLWLAASAAVIIFAVAPGQMALADPVSPAEQQDENLAESAGGNQKPCMQAGHGLFMIGETADLLGIGLRDLKQQMQLGKTLTQIAKERKGFSEEQLLQKLKPTLSERLDLAVKEGCLTKEQAAAAKANMDVKLKKVVNTPLAELRREFTHHGKHPMVDKGAIAKYIGITPEQLQEQLHAGKSLVEIAQTKGISETQLVNQLKEQLTGDLQRFVHQKRHGHSIPVHPGHVPGRSTSTEVK</sequence>
<dbReference type="EMBL" id="FMVM01000004">
    <property type="protein sequence ID" value="SCY40968.1"/>
    <property type="molecule type" value="Genomic_DNA"/>
</dbReference>
<feature type="region of interest" description="Disordered" evidence="1">
    <location>
        <begin position="223"/>
        <end position="244"/>
    </location>
</feature>
<evidence type="ECO:0000256" key="1">
    <source>
        <dbReference type="SAM" id="MobiDB-lite"/>
    </source>
</evidence>
<evidence type="ECO:0000313" key="3">
    <source>
        <dbReference type="EMBL" id="SCY40968.1"/>
    </source>
</evidence>
<dbReference type="RefSeq" id="WP_090917879.1">
    <property type="nucleotide sequence ID" value="NZ_FMVM01000004.1"/>
</dbReference>
<dbReference type="AlphaFoldDB" id="A0A1G5FQU8"/>
<proteinExistence type="predicted"/>
<name>A0A1G5FQU8_9BACL</name>
<keyword evidence="2" id="KW-0732">Signal</keyword>
<dbReference type="STRING" id="582692.SAMN05720606_104292"/>
<evidence type="ECO:0008006" key="5">
    <source>
        <dbReference type="Google" id="ProtNLM"/>
    </source>
</evidence>
<accession>A0A1G5FQU8</accession>
<keyword evidence="4" id="KW-1185">Reference proteome</keyword>
<reference evidence="4" key="1">
    <citation type="submission" date="2016-10" db="EMBL/GenBank/DDBJ databases">
        <authorList>
            <person name="Varghese N."/>
            <person name="Submissions S."/>
        </authorList>
    </citation>
    <scope>NUCLEOTIDE SEQUENCE [LARGE SCALE GENOMIC DNA]</scope>
    <source>
        <strain evidence="4">BL9</strain>
    </source>
</reference>
<feature type="chain" id="PRO_5011694808" description="LysM domain-containing protein" evidence="2">
    <location>
        <begin position="29"/>
        <end position="244"/>
    </location>
</feature>
<organism evidence="3 4">
    <name type="scientific">Paenibacillus polysaccharolyticus</name>
    <dbReference type="NCBI Taxonomy" id="582692"/>
    <lineage>
        <taxon>Bacteria</taxon>
        <taxon>Bacillati</taxon>
        <taxon>Bacillota</taxon>
        <taxon>Bacilli</taxon>
        <taxon>Bacillales</taxon>
        <taxon>Paenibacillaceae</taxon>
        <taxon>Paenibacillus</taxon>
    </lineage>
</organism>
<dbReference type="Proteomes" id="UP000198538">
    <property type="component" value="Unassembled WGS sequence"/>
</dbReference>
<evidence type="ECO:0000313" key="4">
    <source>
        <dbReference type="Proteomes" id="UP000198538"/>
    </source>
</evidence>
<feature type="signal peptide" evidence="2">
    <location>
        <begin position="1"/>
        <end position="28"/>
    </location>
</feature>
<evidence type="ECO:0000256" key="2">
    <source>
        <dbReference type="SAM" id="SignalP"/>
    </source>
</evidence>
<gene>
    <name evidence="3" type="ORF">SAMN05720606_104292</name>
</gene>